<dbReference type="Pfam" id="PF11617">
    <property type="entry name" value="Cu-binding_MopE"/>
    <property type="match status" value="3"/>
</dbReference>
<gene>
    <name evidence="1" type="ORF">FIV42_02155</name>
</gene>
<proteinExistence type="predicted"/>
<keyword evidence="2" id="KW-1185">Reference proteome</keyword>
<dbReference type="Proteomes" id="UP000315995">
    <property type="component" value="Chromosome"/>
</dbReference>
<dbReference type="AlphaFoldDB" id="A0A4Y6PN01"/>
<dbReference type="PROSITE" id="PS51257">
    <property type="entry name" value="PROKAR_LIPOPROTEIN"/>
    <property type="match status" value="1"/>
</dbReference>
<dbReference type="RefSeq" id="WP_141196080.1">
    <property type="nucleotide sequence ID" value="NZ_CP041186.1"/>
</dbReference>
<protein>
    <submittedName>
        <fullName evidence="1">Uncharacterized protein</fullName>
    </submittedName>
</protein>
<accession>A0A4Y6PN01</accession>
<organism evidence="1 2">
    <name type="scientific">Persicimonas caeni</name>
    <dbReference type="NCBI Taxonomy" id="2292766"/>
    <lineage>
        <taxon>Bacteria</taxon>
        <taxon>Deltaproteobacteria</taxon>
        <taxon>Bradymonadales</taxon>
        <taxon>Bradymonadaceae</taxon>
        <taxon>Persicimonas</taxon>
    </lineage>
</organism>
<dbReference type="InterPro" id="IPR021655">
    <property type="entry name" value="Put_metal-bd"/>
</dbReference>
<evidence type="ECO:0000313" key="1">
    <source>
        <dbReference type="EMBL" id="QDG49583.1"/>
    </source>
</evidence>
<sequence length="451" mass="48505">MRRLYPLIAILFLAAGCAEGSDEPLVEGNNTQQEACEDRDDDGYLGLSAQCEKGSDCDDSDPEIYPGAEEVCGDGRDNDCRQGDEPCEQDCIDHDGDRYGDGEGCLGPDCDDTDPNVNPRQEEVCDNGTDDDCDGIDNPCPSDCTDADGDGFGVAGSNTDCPSTGDDCDDTNELINPDAAEACNGVDDNCDGTIDECSQQNASCTGTETTDRCVVAIGGPCQRDGECGEGARCDTTVSECRRVEGESCTDAAECLEGFACDGGVCTGDFCAVNTCSGDLGHCDSDAQRCVECRHWDANANYGDDDCPSGEGCTLEGFCGVPVQISNSDPVPNHEPLTNDIYEMSLVIADCWMEKRGGSNDLCAALYVSSDVDSPITESEMDAAFYDDRLLDFLTQDRYNALEDLWGHGLFNLKNIDWRSDPQPDTLFEYCVWYDTTSTDEVFVDKCANYTP</sequence>
<dbReference type="OrthoDB" id="7156875at2"/>
<dbReference type="EMBL" id="CP041186">
    <property type="protein sequence ID" value="QDG49583.1"/>
    <property type="molecule type" value="Genomic_DNA"/>
</dbReference>
<evidence type="ECO:0000313" key="2">
    <source>
        <dbReference type="Proteomes" id="UP000315995"/>
    </source>
</evidence>
<name>A0A4Y6PN01_PERCE</name>
<reference evidence="1 2" key="1">
    <citation type="submission" date="2019-06" db="EMBL/GenBank/DDBJ databases">
        <title>Persicimonas caeni gen. nov., sp. nov., a predatory bacterium isolated from solar saltern.</title>
        <authorList>
            <person name="Wang S."/>
        </authorList>
    </citation>
    <scope>NUCLEOTIDE SEQUENCE [LARGE SCALE GENOMIC DNA]</scope>
    <source>
        <strain evidence="1 2">YN101</strain>
    </source>
</reference>
<accession>A0A5B8XZF6</accession>